<comment type="caution">
    <text evidence="1">The sequence shown here is derived from an EMBL/GenBank/DDBJ whole genome shotgun (WGS) entry which is preliminary data.</text>
</comment>
<accession>A0AAV5K348</accession>
<dbReference type="EMBL" id="BPVZ01000052">
    <property type="protein sequence ID" value="GKV19051.1"/>
    <property type="molecule type" value="Genomic_DNA"/>
</dbReference>
<name>A0AAV5K348_9ROSI</name>
<reference evidence="1 2" key="1">
    <citation type="journal article" date="2021" name="Commun. Biol.">
        <title>The genome of Shorea leprosula (Dipterocarpaceae) highlights the ecological relevance of drought in aseasonal tropical rainforests.</title>
        <authorList>
            <person name="Ng K.K.S."/>
            <person name="Kobayashi M.J."/>
            <person name="Fawcett J.A."/>
            <person name="Hatakeyama M."/>
            <person name="Paape T."/>
            <person name="Ng C.H."/>
            <person name="Ang C.C."/>
            <person name="Tnah L.H."/>
            <person name="Lee C.T."/>
            <person name="Nishiyama T."/>
            <person name="Sese J."/>
            <person name="O'Brien M.J."/>
            <person name="Copetti D."/>
            <person name="Mohd Noor M.I."/>
            <person name="Ong R.C."/>
            <person name="Putra M."/>
            <person name="Sireger I.Z."/>
            <person name="Indrioko S."/>
            <person name="Kosugi Y."/>
            <person name="Izuno A."/>
            <person name="Isagi Y."/>
            <person name="Lee S.L."/>
            <person name="Shimizu K.K."/>
        </authorList>
    </citation>
    <scope>NUCLEOTIDE SEQUENCE [LARGE SCALE GENOMIC DNA]</scope>
    <source>
        <strain evidence="1">214</strain>
    </source>
</reference>
<sequence length="58" mass="6838">MSTVYHHCWIAPRDLDTCKDQNQPLHKISTYEDTASSFPFDPWKKSLYQYVAFISTKP</sequence>
<gene>
    <name evidence="1" type="ORF">SLEP1_g29350</name>
</gene>
<dbReference type="AlphaFoldDB" id="A0AAV5K348"/>
<protein>
    <submittedName>
        <fullName evidence="1">Uncharacterized protein</fullName>
    </submittedName>
</protein>
<evidence type="ECO:0000313" key="1">
    <source>
        <dbReference type="EMBL" id="GKV19051.1"/>
    </source>
</evidence>
<dbReference type="Proteomes" id="UP001054252">
    <property type="component" value="Unassembled WGS sequence"/>
</dbReference>
<organism evidence="1 2">
    <name type="scientific">Rubroshorea leprosula</name>
    <dbReference type="NCBI Taxonomy" id="152421"/>
    <lineage>
        <taxon>Eukaryota</taxon>
        <taxon>Viridiplantae</taxon>
        <taxon>Streptophyta</taxon>
        <taxon>Embryophyta</taxon>
        <taxon>Tracheophyta</taxon>
        <taxon>Spermatophyta</taxon>
        <taxon>Magnoliopsida</taxon>
        <taxon>eudicotyledons</taxon>
        <taxon>Gunneridae</taxon>
        <taxon>Pentapetalae</taxon>
        <taxon>rosids</taxon>
        <taxon>malvids</taxon>
        <taxon>Malvales</taxon>
        <taxon>Dipterocarpaceae</taxon>
        <taxon>Rubroshorea</taxon>
    </lineage>
</organism>
<proteinExistence type="predicted"/>
<evidence type="ECO:0000313" key="2">
    <source>
        <dbReference type="Proteomes" id="UP001054252"/>
    </source>
</evidence>
<keyword evidence="2" id="KW-1185">Reference proteome</keyword>